<dbReference type="EMBL" id="QEAO01000018">
    <property type="protein sequence ID" value="TPX33736.1"/>
    <property type="molecule type" value="Genomic_DNA"/>
</dbReference>
<dbReference type="Pfam" id="PF01207">
    <property type="entry name" value="Dus"/>
    <property type="match status" value="1"/>
</dbReference>
<keyword evidence="8" id="KW-0520">NAD</keyword>
<evidence type="ECO:0000256" key="8">
    <source>
        <dbReference type="ARBA" id="ARBA00023027"/>
    </source>
</evidence>
<dbReference type="OrthoDB" id="272303at2759"/>
<proteinExistence type="inferred from homology"/>
<dbReference type="PROSITE" id="PS01136">
    <property type="entry name" value="UPF0034"/>
    <property type="match status" value="1"/>
</dbReference>
<evidence type="ECO:0000256" key="11">
    <source>
        <dbReference type="ARBA" id="ARBA00047287"/>
    </source>
</evidence>
<dbReference type="Gene3D" id="3.20.20.70">
    <property type="entry name" value="Aldolase class I"/>
    <property type="match status" value="1"/>
</dbReference>
<evidence type="ECO:0000256" key="9">
    <source>
        <dbReference type="ARBA" id="ARBA00038313"/>
    </source>
</evidence>
<comment type="cofactor">
    <cofactor evidence="1">
        <name>FMN</name>
        <dbReference type="ChEBI" id="CHEBI:58210"/>
    </cofactor>
</comment>
<evidence type="ECO:0000256" key="10">
    <source>
        <dbReference type="ARBA" id="ARBA00038890"/>
    </source>
</evidence>
<dbReference type="Proteomes" id="UP000319731">
    <property type="component" value="Unassembled WGS sequence"/>
</dbReference>
<comment type="catalytic activity">
    <reaction evidence="15">
        <text>a 5,6-dihydrouridine in mRNA + NADP(+) = a uridine in mRNA + NADPH + H(+)</text>
        <dbReference type="Rhea" id="RHEA:69855"/>
        <dbReference type="Rhea" id="RHEA-COMP:14658"/>
        <dbReference type="Rhea" id="RHEA-COMP:17789"/>
        <dbReference type="ChEBI" id="CHEBI:15378"/>
        <dbReference type="ChEBI" id="CHEBI:57783"/>
        <dbReference type="ChEBI" id="CHEBI:58349"/>
        <dbReference type="ChEBI" id="CHEBI:65315"/>
        <dbReference type="ChEBI" id="CHEBI:74443"/>
    </reaction>
    <physiologicalReaction direction="right-to-left" evidence="15">
        <dbReference type="Rhea" id="RHEA:69857"/>
    </physiologicalReaction>
</comment>
<evidence type="ECO:0000256" key="15">
    <source>
        <dbReference type="ARBA" id="ARBA00049447"/>
    </source>
</evidence>
<evidence type="ECO:0000256" key="12">
    <source>
        <dbReference type="ARBA" id="ARBA00047652"/>
    </source>
</evidence>
<comment type="catalytic activity">
    <reaction evidence="13">
        <text>a 5,6-dihydrouridine in mRNA + NAD(+) = a uridine in mRNA + NADH + H(+)</text>
        <dbReference type="Rhea" id="RHEA:69851"/>
        <dbReference type="Rhea" id="RHEA-COMP:14658"/>
        <dbReference type="Rhea" id="RHEA-COMP:17789"/>
        <dbReference type="ChEBI" id="CHEBI:15378"/>
        <dbReference type="ChEBI" id="CHEBI:57540"/>
        <dbReference type="ChEBI" id="CHEBI:57945"/>
        <dbReference type="ChEBI" id="CHEBI:65315"/>
        <dbReference type="ChEBI" id="CHEBI:74443"/>
    </reaction>
    <physiologicalReaction direction="right-to-left" evidence="13">
        <dbReference type="Rhea" id="RHEA:69853"/>
    </physiologicalReaction>
</comment>
<dbReference type="InterPro" id="IPR013785">
    <property type="entry name" value="Aldolase_TIM"/>
</dbReference>
<comment type="catalytic activity">
    <reaction evidence="14">
        <text>5,6-dihydrouridine(16) in tRNA + NAD(+) = uridine(16) in tRNA + NADH + H(+)</text>
        <dbReference type="Rhea" id="RHEA:53380"/>
        <dbReference type="Rhea" id="RHEA-COMP:13543"/>
        <dbReference type="Rhea" id="RHEA-COMP:13544"/>
        <dbReference type="ChEBI" id="CHEBI:15378"/>
        <dbReference type="ChEBI" id="CHEBI:57540"/>
        <dbReference type="ChEBI" id="CHEBI:57945"/>
        <dbReference type="ChEBI" id="CHEBI:65315"/>
        <dbReference type="ChEBI" id="CHEBI:74443"/>
        <dbReference type="EC" id="1.3.1.88"/>
    </reaction>
    <physiologicalReaction direction="right-to-left" evidence="14">
        <dbReference type="Rhea" id="RHEA:53382"/>
    </physiologicalReaction>
</comment>
<feature type="compositionally biased region" description="Basic and acidic residues" evidence="17">
    <location>
        <begin position="378"/>
        <end position="392"/>
    </location>
</feature>
<dbReference type="GO" id="GO:0017150">
    <property type="term" value="F:tRNA dihydrouridine synthase activity"/>
    <property type="evidence" value="ECO:0007669"/>
    <property type="project" value="InterPro"/>
</dbReference>
<evidence type="ECO:0000313" key="20">
    <source>
        <dbReference type="Proteomes" id="UP000319731"/>
    </source>
</evidence>
<dbReference type="RefSeq" id="XP_031024653.1">
    <property type="nucleotide sequence ID" value="XM_031169409.1"/>
</dbReference>
<dbReference type="GeneID" id="42004706"/>
<evidence type="ECO:0000256" key="13">
    <source>
        <dbReference type="ARBA" id="ARBA00048342"/>
    </source>
</evidence>
<dbReference type="SUPFAM" id="SSF51395">
    <property type="entry name" value="FMN-linked oxidoreductases"/>
    <property type="match status" value="1"/>
</dbReference>
<evidence type="ECO:0000259" key="18">
    <source>
        <dbReference type="Pfam" id="PF01207"/>
    </source>
</evidence>
<dbReference type="AlphaFoldDB" id="A0A507C6X4"/>
<evidence type="ECO:0000256" key="14">
    <source>
        <dbReference type="ARBA" id="ARBA00048934"/>
    </source>
</evidence>
<keyword evidence="7" id="KW-0560">Oxidoreductase</keyword>
<feature type="region of interest" description="Disordered" evidence="17">
    <location>
        <begin position="361"/>
        <end position="392"/>
    </location>
</feature>
<dbReference type="STRING" id="1806994.A0A507C6X4"/>
<dbReference type="PANTHER" id="PTHR11082:SF5">
    <property type="entry name" value="TRNA-DIHYDROURIDINE(16_17) SYNTHASE [NAD(P)(+)]-LIKE"/>
    <property type="match status" value="1"/>
</dbReference>
<evidence type="ECO:0000256" key="2">
    <source>
        <dbReference type="ARBA" id="ARBA00022630"/>
    </source>
</evidence>
<evidence type="ECO:0000256" key="7">
    <source>
        <dbReference type="ARBA" id="ARBA00023002"/>
    </source>
</evidence>
<dbReference type="EC" id="1.3.1.88" evidence="10"/>
<dbReference type="InterPro" id="IPR018517">
    <property type="entry name" value="tRNA_hU_synthase_CS"/>
</dbReference>
<dbReference type="GO" id="GO:0050660">
    <property type="term" value="F:flavin adenine dinucleotide binding"/>
    <property type="evidence" value="ECO:0007669"/>
    <property type="project" value="InterPro"/>
</dbReference>
<evidence type="ECO:0000256" key="3">
    <source>
        <dbReference type="ARBA" id="ARBA00022643"/>
    </source>
</evidence>
<evidence type="ECO:0000256" key="4">
    <source>
        <dbReference type="ARBA" id="ARBA00022664"/>
    </source>
</evidence>
<feature type="domain" description="DUS-like FMN-binding" evidence="18">
    <location>
        <begin position="30"/>
        <end position="283"/>
    </location>
</feature>
<comment type="catalytic activity">
    <reaction evidence="16">
        <text>5,6-dihydrouridine(17) in tRNA + NADP(+) = uridine(17) in tRNA + NADPH + H(+)</text>
        <dbReference type="Rhea" id="RHEA:53368"/>
        <dbReference type="Rhea" id="RHEA-COMP:13541"/>
        <dbReference type="Rhea" id="RHEA-COMP:13542"/>
        <dbReference type="ChEBI" id="CHEBI:15378"/>
        <dbReference type="ChEBI" id="CHEBI:57783"/>
        <dbReference type="ChEBI" id="CHEBI:58349"/>
        <dbReference type="ChEBI" id="CHEBI:65315"/>
        <dbReference type="ChEBI" id="CHEBI:74443"/>
        <dbReference type="EC" id="1.3.1.88"/>
    </reaction>
    <physiologicalReaction direction="right-to-left" evidence="16">
        <dbReference type="Rhea" id="RHEA:53370"/>
    </physiologicalReaction>
</comment>
<comment type="catalytic activity">
    <reaction evidence="12">
        <text>5,6-dihydrouridine(16) in tRNA + NADP(+) = uridine(16) in tRNA + NADPH + H(+)</text>
        <dbReference type="Rhea" id="RHEA:53376"/>
        <dbReference type="Rhea" id="RHEA-COMP:13543"/>
        <dbReference type="Rhea" id="RHEA-COMP:13544"/>
        <dbReference type="ChEBI" id="CHEBI:15378"/>
        <dbReference type="ChEBI" id="CHEBI:57783"/>
        <dbReference type="ChEBI" id="CHEBI:58349"/>
        <dbReference type="ChEBI" id="CHEBI:65315"/>
        <dbReference type="ChEBI" id="CHEBI:74443"/>
        <dbReference type="EC" id="1.3.1.88"/>
    </reaction>
    <physiologicalReaction direction="right-to-left" evidence="12">
        <dbReference type="Rhea" id="RHEA:53378"/>
    </physiologicalReaction>
</comment>
<keyword evidence="20" id="KW-1185">Reference proteome</keyword>
<keyword evidence="4" id="KW-0507">mRNA processing</keyword>
<evidence type="ECO:0000256" key="16">
    <source>
        <dbReference type="ARBA" id="ARBA00049467"/>
    </source>
</evidence>
<comment type="catalytic activity">
    <reaction evidence="11">
        <text>5,6-dihydrouridine(17) in tRNA + NAD(+) = uridine(17) in tRNA + NADH + H(+)</text>
        <dbReference type="Rhea" id="RHEA:53372"/>
        <dbReference type="Rhea" id="RHEA-COMP:13541"/>
        <dbReference type="Rhea" id="RHEA-COMP:13542"/>
        <dbReference type="ChEBI" id="CHEBI:15378"/>
        <dbReference type="ChEBI" id="CHEBI:57540"/>
        <dbReference type="ChEBI" id="CHEBI:57945"/>
        <dbReference type="ChEBI" id="CHEBI:65315"/>
        <dbReference type="ChEBI" id="CHEBI:74443"/>
        <dbReference type="EC" id="1.3.1.88"/>
    </reaction>
    <physiologicalReaction direction="right-to-left" evidence="11">
        <dbReference type="Rhea" id="RHEA:53374"/>
    </physiologicalReaction>
</comment>
<sequence length="469" mass="52243">MIIDPPNGANTKLGGYDFYREVLKSPKYVVAPMVDQSEYAWRILSRRYGAQLCYTPMLHARLFAEQHSYAPEFFTTGEFDRPLIVQFCANDPKILLKAALAVQPYCDAVDINLGCPQGIARKGHYGAFLMEDWKLIASMITILHENLNIPVTCKIRVYPDVNKSIEYAKMVQDAGCQLVTVHGRMREQKGQFSGVADWEQIRRIKQELTIPVFANGNILYYEDVQACLDATGADGVMSAEGNLYNPALFANKYPVIYEIAQEFLDICTSTPKSSNLGCIKSHLFKIFHPVIIAYPDLREQLNNVATMADCQILIDSYKKRMQPLVKVIKTFGTDEGGYMVIPEYLCQPYIRDPTLGRNGKAVKNGDGVEDGDAGVDVNGKRKLGDGGDGPDKKGDLGVKVNDLCRCGVNLASNRCTQGLCRACCGKLGTSLNKRQLQRQKLKARAGNGGMVVDENEIDWVCQPHMTRRK</sequence>
<evidence type="ECO:0000256" key="17">
    <source>
        <dbReference type="SAM" id="MobiDB-lite"/>
    </source>
</evidence>
<name>A0A507C6X4_9FUNG</name>
<comment type="similarity">
    <text evidence="9">Belongs to the Dus family. Dus1 subfamily.</text>
</comment>
<evidence type="ECO:0000256" key="5">
    <source>
        <dbReference type="ARBA" id="ARBA00022694"/>
    </source>
</evidence>
<evidence type="ECO:0000256" key="1">
    <source>
        <dbReference type="ARBA" id="ARBA00001917"/>
    </source>
</evidence>
<keyword evidence="5" id="KW-0819">tRNA processing</keyword>
<dbReference type="PANTHER" id="PTHR11082">
    <property type="entry name" value="TRNA-DIHYDROURIDINE SYNTHASE"/>
    <property type="match status" value="1"/>
</dbReference>
<comment type="caution">
    <text evidence="19">The sequence shown here is derived from an EMBL/GenBank/DDBJ whole genome shotgun (WGS) entry which is preliminary data.</text>
</comment>
<evidence type="ECO:0000313" key="19">
    <source>
        <dbReference type="EMBL" id="TPX33736.1"/>
    </source>
</evidence>
<accession>A0A507C6X4</accession>
<reference evidence="19 20" key="1">
    <citation type="journal article" date="2019" name="Sci. Rep.">
        <title>Comparative genomics of chytrid fungi reveal insights into the obligate biotrophic and pathogenic lifestyle of Synchytrium endobioticum.</title>
        <authorList>
            <person name="van de Vossenberg B.T.L.H."/>
            <person name="Warris S."/>
            <person name="Nguyen H.D.T."/>
            <person name="van Gent-Pelzer M.P.E."/>
            <person name="Joly D.L."/>
            <person name="van de Geest H.C."/>
            <person name="Bonants P.J.M."/>
            <person name="Smith D.S."/>
            <person name="Levesque C.A."/>
            <person name="van der Lee T.A.J."/>
        </authorList>
    </citation>
    <scope>NUCLEOTIDE SEQUENCE [LARGE SCALE GENOMIC DNA]</scope>
    <source>
        <strain evidence="19 20">JEL517</strain>
    </source>
</reference>
<protein>
    <recommendedName>
        <fullName evidence="10">tRNA-dihydrouridine(16/17) synthase [NAD(P)(+)]</fullName>
        <ecNumber evidence="10">1.3.1.88</ecNumber>
    </recommendedName>
</protein>
<dbReference type="CDD" id="cd02801">
    <property type="entry name" value="DUS_like_FMN"/>
    <property type="match status" value="1"/>
</dbReference>
<keyword evidence="3" id="KW-0288">FMN</keyword>
<dbReference type="GO" id="GO:0006397">
    <property type="term" value="P:mRNA processing"/>
    <property type="evidence" value="ECO:0007669"/>
    <property type="project" value="UniProtKB-KW"/>
</dbReference>
<dbReference type="InterPro" id="IPR035587">
    <property type="entry name" value="DUS-like_FMN-bd"/>
</dbReference>
<organism evidence="19 20">
    <name type="scientific">Synchytrium microbalum</name>
    <dbReference type="NCBI Taxonomy" id="1806994"/>
    <lineage>
        <taxon>Eukaryota</taxon>
        <taxon>Fungi</taxon>
        <taxon>Fungi incertae sedis</taxon>
        <taxon>Chytridiomycota</taxon>
        <taxon>Chytridiomycota incertae sedis</taxon>
        <taxon>Chytridiomycetes</taxon>
        <taxon>Synchytriales</taxon>
        <taxon>Synchytriaceae</taxon>
        <taxon>Synchytrium</taxon>
    </lineage>
</organism>
<keyword evidence="6" id="KW-0521">NADP</keyword>
<gene>
    <name evidence="19" type="ORF">SmJEL517_g03481</name>
</gene>
<keyword evidence="2" id="KW-0285">Flavoprotein</keyword>
<evidence type="ECO:0000256" key="6">
    <source>
        <dbReference type="ARBA" id="ARBA00022857"/>
    </source>
</evidence>